<keyword evidence="6 8" id="KW-0067">ATP-binding</keyword>
<dbReference type="SUPFAM" id="SSF52540">
    <property type="entry name" value="P-loop containing nucleoside triphosphate hydrolases"/>
    <property type="match status" value="1"/>
</dbReference>
<dbReference type="PANTHER" id="PTHR43442:SF3">
    <property type="entry name" value="GLUCONOKINASE-RELATED"/>
    <property type="match status" value="1"/>
</dbReference>
<comment type="pathway">
    <text evidence="1 8">Carbohydrate acid metabolism; D-gluconate degradation.</text>
</comment>
<dbReference type="Gene3D" id="3.40.50.300">
    <property type="entry name" value="P-loop containing nucleotide triphosphate hydrolases"/>
    <property type="match status" value="1"/>
</dbReference>
<dbReference type="AlphaFoldDB" id="A0AAN8JJU4"/>
<sequence length="177" mass="20039">MIYILMGVCGSGKTTIGISLAEQLNSVFRDADSFHTDENKKKMASGMPLTDEDRLPWLFAIHDFLTGFHTTGQTVVITCSALKKVYRQILRYGKQYNNIQEIGETKNLPIPFKLVYLKGEEAVLRDRMQKRTGHFMSSGMLSSQLVTMEEPDNTEECLIIDIRESVNTIVKNILQTS</sequence>
<keyword evidence="5 8" id="KW-0418">Kinase</keyword>
<evidence type="ECO:0000256" key="5">
    <source>
        <dbReference type="ARBA" id="ARBA00022777"/>
    </source>
</evidence>
<dbReference type="EC" id="2.7.1.12" evidence="8"/>
<evidence type="ECO:0000256" key="1">
    <source>
        <dbReference type="ARBA" id="ARBA00004875"/>
    </source>
</evidence>
<dbReference type="CDD" id="cd02021">
    <property type="entry name" value="GntK"/>
    <property type="match status" value="1"/>
</dbReference>
<keyword evidence="4 8" id="KW-0547">Nucleotide-binding</keyword>
<dbReference type="GO" id="GO:0005524">
    <property type="term" value="F:ATP binding"/>
    <property type="evidence" value="ECO:0007669"/>
    <property type="project" value="UniProtKB-KW"/>
</dbReference>
<dbReference type="FunFam" id="3.40.50.300:FF:000522">
    <property type="entry name" value="Gluconokinase"/>
    <property type="match status" value="1"/>
</dbReference>
<dbReference type="PANTHER" id="PTHR43442">
    <property type="entry name" value="GLUCONOKINASE-RELATED"/>
    <property type="match status" value="1"/>
</dbReference>
<organism evidence="9 10">
    <name type="scientific">Patella caerulea</name>
    <name type="common">Rayed Mediterranean limpet</name>
    <dbReference type="NCBI Taxonomy" id="87958"/>
    <lineage>
        <taxon>Eukaryota</taxon>
        <taxon>Metazoa</taxon>
        <taxon>Spiralia</taxon>
        <taxon>Lophotrochozoa</taxon>
        <taxon>Mollusca</taxon>
        <taxon>Gastropoda</taxon>
        <taxon>Patellogastropoda</taxon>
        <taxon>Patelloidea</taxon>
        <taxon>Patellidae</taxon>
        <taxon>Patella</taxon>
    </lineage>
</organism>
<evidence type="ECO:0000256" key="8">
    <source>
        <dbReference type="RuleBase" id="RU363066"/>
    </source>
</evidence>
<evidence type="ECO:0000256" key="2">
    <source>
        <dbReference type="ARBA" id="ARBA00008420"/>
    </source>
</evidence>
<dbReference type="Pfam" id="PF01202">
    <property type="entry name" value="SKI"/>
    <property type="match status" value="1"/>
</dbReference>
<dbReference type="GO" id="GO:0046316">
    <property type="term" value="F:gluconokinase activity"/>
    <property type="evidence" value="ECO:0007669"/>
    <property type="project" value="UniProtKB-EC"/>
</dbReference>
<evidence type="ECO:0000256" key="6">
    <source>
        <dbReference type="ARBA" id="ARBA00022840"/>
    </source>
</evidence>
<evidence type="ECO:0000313" key="9">
    <source>
        <dbReference type="EMBL" id="KAK6178937.1"/>
    </source>
</evidence>
<dbReference type="InterPro" id="IPR031322">
    <property type="entry name" value="Shikimate/glucono_kinase"/>
</dbReference>
<dbReference type="EMBL" id="JAZGQO010000008">
    <property type="protein sequence ID" value="KAK6178937.1"/>
    <property type="molecule type" value="Genomic_DNA"/>
</dbReference>
<keyword evidence="3 8" id="KW-0808">Transferase</keyword>
<keyword evidence="10" id="KW-1185">Reference proteome</keyword>
<dbReference type="NCBIfam" id="TIGR01313">
    <property type="entry name" value="therm_gnt_kin"/>
    <property type="match status" value="1"/>
</dbReference>
<evidence type="ECO:0000256" key="7">
    <source>
        <dbReference type="ARBA" id="ARBA00048090"/>
    </source>
</evidence>
<dbReference type="GO" id="GO:0005737">
    <property type="term" value="C:cytoplasm"/>
    <property type="evidence" value="ECO:0007669"/>
    <property type="project" value="TreeGrafter"/>
</dbReference>
<gene>
    <name evidence="9" type="ORF">SNE40_011409</name>
</gene>
<dbReference type="InterPro" id="IPR027417">
    <property type="entry name" value="P-loop_NTPase"/>
</dbReference>
<dbReference type="InterPro" id="IPR006001">
    <property type="entry name" value="Therm_gnt_kin"/>
</dbReference>
<evidence type="ECO:0000256" key="3">
    <source>
        <dbReference type="ARBA" id="ARBA00022679"/>
    </source>
</evidence>
<name>A0AAN8JJU4_PATCE</name>
<comment type="caution">
    <text evidence="9">The sequence shown here is derived from an EMBL/GenBank/DDBJ whole genome shotgun (WGS) entry which is preliminary data.</text>
</comment>
<proteinExistence type="inferred from homology"/>
<protein>
    <recommendedName>
        <fullName evidence="8">Gluconokinase</fullName>
        <ecNumber evidence="8">2.7.1.12</ecNumber>
    </recommendedName>
</protein>
<dbReference type="Proteomes" id="UP001347796">
    <property type="component" value="Unassembled WGS sequence"/>
</dbReference>
<accession>A0AAN8JJU4</accession>
<evidence type="ECO:0000313" key="10">
    <source>
        <dbReference type="Proteomes" id="UP001347796"/>
    </source>
</evidence>
<comment type="catalytic activity">
    <reaction evidence="7 8">
        <text>D-gluconate + ATP = 6-phospho-D-gluconate + ADP + H(+)</text>
        <dbReference type="Rhea" id="RHEA:19433"/>
        <dbReference type="ChEBI" id="CHEBI:15378"/>
        <dbReference type="ChEBI" id="CHEBI:18391"/>
        <dbReference type="ChEBI" id="CHEBI:30616"/>
        <dbReference type="ChEBI" id="CHEBI:58759"/>
        <dbReference type="ChEBI" id="CHEBI:456216"/>
        <dbReference type="EC" id="2.7.1.12"/>
    </reaction>
</comment>
<evidence type="ECO:0000256" key="4">
    <source>
        <dbReference type="ARBA" id="ARBA00022741"/>
    </source>
</evidence>
<dbReference type="GO" id="GO:0005975">
    <property type="term" value="P:carbohydrate metabolic process"/>
    <property type="evidence" value="ECO:0007669"/>
    <property type="project" value="InterPro"/>
</dbReference>
<comment type="similarity">
    <text evidence="2 8">Belongs to the gluconokinase GntK/GntV family.</text>
</comment>
<reference evidence="9 10" key="1">
    <citation type="submission" date="2024-01" db="EMBL/GenBank/DDBJ databases">
        <title>The genome of the rayed Mediterranean limpet Patella caerulea (Linnaeus, 1758).</title>
        <authorList>
            <person name="Anh-Thu Weber A."/>
            <person name="Halstead-Nussloch G."/>
        </authorList>
    </citation>
    <scope>NUCLEOTIDE SEQUENCE [LARGE SCALE GENOMIC DNA]</scope>
    <source>
        <strain evidence="9">AATW-2023a</strain>
        <tissue evidence="9">Whole specimen</tissue>
    </source>
</reference>